<evidence type="ECO:0000256" key="1">
    <source>
        <dbReference type="SAM" id="Phobius"/>
    </source>
</evidence>
<accession>A0ABQ9FME5</accession>
<dbReference type="EMBL" id="JARBDR010000214">
    <property type="protein sequence ID" value="KAJ8318456.1"/>
    <property type="molecule type" value="Genomic_DNA"/>
</dbReference>
<keyword evidence="3" id="KW-1185">Reference proteome</keyword>
<comment type="caution">
    <text evidence="2">The sequence shown here is derived from an EMBL/GenBank/DDBJ whole genome shotgun (WGS) entry which is preliminary data.</text>
</comment>
<gene>
    <name evidence="2" type="ORF">KUTeg_003547</name>
</gene>
<dbReference type="Pfam" id="PF12640">
    <property type="entry name" value="UPF0489"/>
    <property type="match status" value="1"/>
</dbReference>
<dbReference type="InterPro" id="IPR024131">
    <property type="entry name" value="UPF0489"/>
</dbReference>
<reference evidence="2 3" key="1">
    <citation type="submission" date="2022-12" db="EMBL/GenBank/DDBJ databases">
        <title>Chromosome-level genome of Tegillarca granosa.</title>
        <authorList>
            <person name="Kim J."/>
        </authorList>
    </citation>
    <scope>NUCLEOTIDE SEQUENCE [LARGE SCALE GENOMIC DNA]</scope>
    <source>
        <strain evidence="2">Teg-2019</strain>
        <tissue evidence="2">Adductor muscle</tissue>
    </source>
</reference>
<proteinExistence type="predicted"/>
<keyword evidence="1" id="KW-0812">Transmembrane</keyword>
<keyword evidence="1" id="KW-1133">Transmembrane helix</keyword>
<sequence>MRRVHLHTRPLLTILFVIIILITIIYFIATTKEENFILGESISYVDLLFKNTSLNAYVVEEHHEVLQYWFEAARRKIIPDSGNTLIHIDGHSDMGLPFFYYEFPYFRAPKDRKDIHFMMQRNDIFIIRFQVILYL</sequence>
<protein>
    <submittedName>
        <fullName evidence="2">Uncharacterized protein</fullName>
    </submittedName>
</protein>
<dbReference type="Proteomes" id="UP001217089">
    <property type="component" value="Unassembled WGS sequence"/>
</dbReference>
<evidence type="ECO:0000313" key="2">
    <source>
        <dbReference type="EMBL" id="KAJ8318456.1"/>
    </source>
</evidence>
<keyword evidence="1" id="KW-0472">Membrane</keyword>
<organism evidence="2 3">
    <name type="scientific">Tegillarca granosa</name>
    <name type="common">Malaysian cockle</name>
    <name type="synonym">Anadara granosa</name>
    <dbReference type="NCBI Taxonomy" id="220873"/>
    <lineage>
        <taxon>Eukaryota</taxon>
        <taxon>Metazoa</taxon>
        <taxon>Spiralia</taxon>
        <taxon>Lophotrochozoa</taxon>
        <taxon>Mollusca</taxon>
        <taxon>Bivalvia</taxon>
        <taxon>Autobranchia</taxon>
        <taxon>Pteriomorphia</taxon>
        <taxon>Arcoida</taxon>
        <taxon>Arcoidea</taxon>
        <taxon>Arcidae</taxon>
        <taxon>Tegillarca</taxon>
    </lineage>
</organism>
<name>A0ABQ9FME5_TEGGR</name>
<evidence type="ECO:0000313" key="3">
    <source>
        <dbReference type="Proteomes" id="UP001217089"/>
    </source>
</evidence>
<feature type="transmembrane region" description="Helical" evidence="1">
    <location>
        <begin position="12"/>
        <end position="29"/>
    </location>
</feature>